<evidence type="ECO:0000313" key="1">
    <source>
        <dbReference type="EMBL" id="KAG9190023.1"/>
    </source>
</evidence>
<keyword evidence="2" id="KW-1185">Reference proteome</keyword>
<name>A0AAD4FJC7_9PLEO</name>
<reference evidence="1" key="1">
    <citation type="submission" date="2021-07" db="EMBL/GenBank/DDBJ databases">
        <title>Genome Resource of American Ginseng Black Spot Pathogen Alternaria panax.</title>
        <authorList>
            <person name="Qiu C."/>
            <person name="Wang W."/>
            <person name="Liu Z."/>
        </authorList>
    </citation>
    <scope>NUCLEOTIDE SEQUENCE</scope>
    <source>
        <strain evidence="1">BNCC115425</strain>
    </source>
</reference>
<comment type="caution">
    <text evidence="1">The sequence shown here is derived from an EMBL/GenBank/DDBJ whole genome shotgun (WGS) entry which is preliminary data.</text>
</comment>
<accession>A0AAD4FJC7</accession>
<evidence type="ECO:0000313" key="2">
    <source>
        <dbReference type="Proteomes" id="UP001199106"/>
    </source>
</evidence>
<dbReference type="Proteomes" id="UP001199106">
    <property type="component" value="Unassembled WGS sequence"/>
</dbReference>
<gene>
    <name evidence="1" type="ORF">G6011_08111</name>
</gene>
<protein>
    <submittedName>
        <fullName evidence="1">Uncharacterized protein</fullName>
    </submittedName>
</protein>
<organism evidence="1 2">
    <name type="scientific">Alternaria panax</name>
    <dbReference type="NCBI Taxonomy" id="48097"/>
    <lineage>
        <taxon>Eukaryota</taxon>
        <taxon>Fungi</taxon>
        <taxon>Dikarya</taxon>
        <taxon>Ascomycota</taxon>
        <taxon>Pezizomycotina</taxon>
        <taxon>Dothideomycetes</taxon>
        <taxon>Pleosporomycetidae</taxon>
        <taxon>Pleosporales</taxon>
        <taxon>Pleosporineae</taxon>
        <taxon>Pleosporaceae</taxon>
        <taxon>Alternaria</taxon>
        <taxon>Alternaria sect. Panax</taxon>
    </lineage>
</organism>
<proteinExistence type="predicted"/>
<sequence>MLKPFSITPQRVYGLLYPQDDLRQDLDVFTTHLLGAENNFMNSFSTTYSRFIRLGGSLDDYSLVVTEKGDLALTWHWDRMVIQAGDVIVDLFGCSIPSILRPLEEASVYAMLDVAQFEPHWKKPTHRNRPNGYPHWIKFETNHRDEYALIRRISVSEE</sequence>
<dbReference type="EMBL" id="JAANER010000004">
    <property type="protein sequence ID" value="KAG9190023.1"/>
    <property type="molecule type" value="Genomic_DNA"/>
</dbReference>
<dbReference type="AlphaFoldDB" id="A0AAD4FJC7"/>